<keyword evidence="6" id="KW-0653">Protein transport</keyword>
<dbReference type="GO" id="GO:0098046">
    <property type="term" value="C:type V protein secretion system complex"/>
    <property type="evidence" value="ECO:0007669"/>
    <property type="project" value="TreeGrafter"/>
</dbReference>
<evidence type="ECO:0000313" key="10">
    <source>
        <dbReference type="EMBL" id="CDX21378.1"/>
    </source>
</evidence>
<keyword evidence="11" id="KW-1185">Reference proteome</keyword>
<dbReference type="InterPro" id="IPR013686">
    <property type="entry name" value="Polypept-transport_assoc_ShlB"/>
</dbReference>
<keyword evidence="3" id="KW-0813">Transport</keyword>
<reference evidence="11" key="1">
    <citation type="submission" date="2014-08" db="EMBL/GenBank/DDBJ databases">
        <authorList>
            <person name="Moulin L."/>
        </authorList>
    </citation>
    <scope>NUCLEOTIDE SEQUENCE [LARGE SCALE GENOMIC DNA]</scope>
</reference>
<keyword evidence="7" id="KW-0472">Membrane</keyword>
<dbReference type="Pfam" id="PF03865">
    <property type="entry name" value="ShlB"/>
    <property type="match status" value="1"/>
</dbReference>
<dbReference type="GO" id="GO:0046819">
    <property type="term" value="P:protein secretion by the type V secretion system"/>
    <property type="evidence" value="ECO:0007669"/>
    <property type="project" value="TreeGrafter"/>
</dbReference>
<evidence type="ECO:0000256" key="6">
    <source>
        <dbReference type="ARBA" id="ARBA00022927"/>
    </source>
</evidence>
<evidence type="ECO:0000256" key="2">
    <source>
        <dbReference type="ARBA" id="ARBA00009055"/>
    </source>
</evidence>
<sequence>MVKVKSVDVRGSTIYGQNQLGQITGSLAGHTVSLQAVFDAAGRLTAKYGDDGYVFSRVIVPPQELDPAGAHIVLQVVEGYVDKVEWPAEFNSAYRPLFDAYSAKITAKRPTNIKTVERYLLLANDLPGVTVRSKFQASADNSGATTLKVEADYKQYAVEGRLDNRGTTGRGPWQYLTSLEGNNLLGMRERLGITYAGAFQTDELRYFAGSVNVVLNEEGLTAFSDASYSNGDPGIFELRQLGYGGQSFNFEAGLSYPVIRSRDENLVLSGSFFVEDAKGDTDTQLISNDRLRGFRLKADYDLADELGGISQVRLTFSQGISGLGSTQNGNAYASRSSGRVDFSSLELYLSRVQSLGSGFSLFGALDASYAFNPLLAAEECSYGGRFIGRGFDPSELTGDRCLVALAEARYDIPVSNRTVTSAQLYNFVDFGTVHRIQPAAGEDQNAEGASAGVGIRANLINHFNVDVSAAKPIEGRDDDDWRFFLALNTRF</sequence>
<dbReference type="AlphaFoldDB" id="A0A090E3J6"/>
<evidence type="ECO:0000256" key="8">
    <source>
        <dbReference type="ARBA" id="ARBA00023237"/>
    </source>
</evidence>
<dbReference type="PROSITE" id="PS51779">
    <property type="entry name" value="POTRA"/>
    <property type="match status" value="1"/>
</dbReference>
<evidence type="ECO:0000313" key="11">
    <source>
        <dbReference type="Proteomes" id="UP000045285"/>
    </source>
</evidence>
<evidence type="ECO:0000256" key="3">
    <source>
        <dbReference type="ARBA" id="ARBA00022448"/>
    </source>
</evidence>
<accession>A0A090E3J6</accession>
<dbReference type="GO" id="GO:0009279">
    <property type="term" value="C:cell outer membrane"/>
    <property type="evidence" value="ECO:0007669"/>
    <property type="project" value="UniProtKB-SubCell"/>
</dbReference>
<organism evidence="10 11">
    <name type="scientific">Mesorhizobium plurifarium</name>
    <dbReference type="NCBI Taxonomy" id="69974"/>
    <lineage>
        <taxon>Bacteria</taxon>
        <taxon>Pseudomonadati</taxon>
        <taxon>Pseudomonadota</taxon>
        <taxon>Alphaproteobacteria</taxon>
        <taxon>Hyphomicrobiales</taxon>
        <taxon>Phyllobacteriaceae</taxon>
        <taxon>Mesorhizobium</taxon>
    </lineage>
</organism>
<keyword evidence="4" id="KW-1134">Transmembrane beta strand</keyword>
<comment type="similarity">
    <text evidence="2">Belongs to the TPS (TC 1.B.20) family.</text>
</comment>
<dbReference type="Gene3D" id="2.40.160.50">
    <property type="entry name" value="membrane protein fhac: a member of the omp85/tpsb transporter family"/>
    <property type="match status" value="1"/>
</dbReference>
<dbReference type="InterPro" id="IPR034746">
    <property type="entry name" value="POTRA"/>
</dbReference>
<keyword evidence="5" id="KW-0812">Transmembrane</keyword>
<gene>
    <name evidence="10" type="ORF">MPL3356_350084</name>
</gene>
<evidence type="ECO:0000256" key="7">
    <source>
        <dbReference type="ARBA" id="ARBA00023136"/>
    </source>
</evidence>
<dbReference type="Pfam" id="PF08479">
    <property type="entry name" value="POTRA_2"/>
    <property type="match status" value="1"/>
</dbReference>
<dbReference type="EMBL" id="CCMZ01000029">
    <property type="protein sequence ID" value="CDX21378.1"/>
    <property type="molecule type" value="Genomic_DNA"/>
</dbReference>
<comment type="subcellular location">
    <subcellularLocation>
        <location evidence="1">Cell outer membrane</location>
    </subcellularLocation>
</comment>
<dbReference type="Gene3D" id="3.10.20.310">
    <property type="entry name" value="membrane protein fhac"/>
    <property type="match status" value="1"/>
</dbReference>
<feature type="domain" description="POTRA" evidence="9">
    <location>
        <begin position="2"/>
        <end position="79"/>
    </location>
</feature>
<dbReference type="InterPro" id="IPR005565">
    <property type="entry name" value="Hemolysn_activator_HlyB_C"/>
</dbReference>
<proteinExistence type="inferred from homology"/>
<name>A0A090E3J6_MESPL</name>
<protein>
    <submittedName>
        <fullName evidence="10">Polypeptide-transport-associated domain protein ShlB-type</fullName>
    </submittedName>
</protein>
<dbReference type="Proteomes" id="UP000045285">
    <property type="component" value="Unassembled WGS sequence"/>
</dbReference>
<evidence type="ECO:0000256" key="5">
    <source>
        <dbReference type="ARBA" id="ARBA00022692"/>
    </source>
</evidence>
<dbReference type="PANTHER" id="PTHR34597:SF6">
    <property type="entry name" value="BLR6126 PROTEIN"/>
    <property type="match status" value="1"/>
</dbReference>
<dbReference type="PANTHER" id="PTHR34597">
    <property type="entry name" value="SLR1661 PROTEIN"/>
    <property type="match status" value="1"/>
</dbReference>
<evidence type="ECO:0000256" key="1">
    <source>
        <dbReference type="ARBA" id="ARBA00004442"/>
    </source>
</evidence>
<evidence type="ECO:0000256" key="4">
    <source>
        <dbReference type="ARBA" id="ARBA00022452"/>
    </source>
</evidence>
<dbReference type="GO" id="GO:0008320">
    <property type="term" value="F:protein transmembrane transporter activity"/>
    <property type="evidence" value="ECO:0007669"/>
    <property type="project" value="TreeGrafter"/>
</dbReference>
<dbReference type="InterPro" id="IPR051544">
    <property type="entry name" value="TPS_OM_transporter"/>
</dbReference>
<evidence type="ECO:0000259" key="9">
    <source>
        <dbReference type="PROSITE" id="PS51779"/>
    </source>
</evidence>
<keyword evidence="8" id="KW-0998">Cell outer membrane</keyword>